<dbReference type="GO" id="GO:0008643">
    <property type="term" value="P:carbohydrate transport"/>
    <property type="evidence" value="ECO:0007669"/>
    <property type="project" value="InterPro"/>
</dbReference>
<feature type="domain" description="SLH" evidence="4">
    <location>
        <begin position="175"/>
        <end position="239"/>
    </location>
</feature>
<feature type="signal peptide" evidence="2">
    <location>
        <begin position="1"/>
        <end position="29"/>
    </location>
</feature>
<dbReference type="InterPro" id="IPR001119">
    <property type="entry name" value="SLH_dom"/>
</dbReference>
<feature type="chain" id="PRO_5041515533" evidence="2">
    <location>
        <begin position="30"/>
        <end position="655"/>
    </location>
</feature>
<dbReference type="EMBL" id="CP053587">
    <property type="protein sequence ID" value="WNZ27467.1"/>
    <property type="molecule type" value="Genomic_DNA"/>
</dbReference>
<evidence type="ECO:0000313" key="5">
    <source>
        <dbReference type="EMBL" id="WNZ27467.1"/>
    </source>
</evidence>
<dbReference type="Pfam" id="PF00395">
    <property type="entry name" value="SLH"/>
    <property type="match status" value="1"/>
</dbReference>
<dbReference type="Pfam" id="PF04966">
    <property type="entry name" value="OprB"/>
    <property type="match status" value="1"/>
</dbReference>
<proteinExistence type="inferred from homology"/>
<dbReference type="GO" id="GO:0016020">
    <property type="term" value="C:membrane"/>
    <property type="evidence" value="ECO:0007669"/>
    <property type="project" value="InterPro"/>
</dbReference>
<accession>A0AA97AP38</accession>
<dbReference type="InterPro" id="IPR051465">
    <property type="entry name" value="Cell_Envelope_Struct_Comp"/>
</dbReference>
<dbReference type="RefSeq" id="WP_316435759.1">
    <property type="nucleotide sequence ID" value="NZ_CP053587.1"/>
</dbReference>
<dbReference type="InterPro" id="IPR007049">
    <property type="entry name" value="Carb-sel_porin_OprB"/>
</dbReference>
<evidence type="ECO:0000256" key="2">
    <source>
        <dbReference type="RuleBase" id="RU363072"/>
    </source>
</evidence>
<keyword evidence="2" id="KW-0732">Signal</keyword>
<dbReference type="Gene3D" id="2.40.160.180">
    <property type="entry name" value="Carbohydrate-selective porin OprB"/>
    <property type="match status" value="1"/>
</dbReference>
<dbReference type="PANTHER" id="PTHR43308">
    <property type="entry name" value="OUTER MEMBRANE PROTEIN ALPHA-RELATED"/>
    <property type="match status" value="1"/>
</dbReference>
<name>A0AA97AP38_9CYAN</name>
<gene>
    <name evidence="5" type="ORF">HJG54_31810</name>
</gene>
<evidence type="ECO:0000259" key="4">
    <source>
        <dbReference type="PROSITE" id="PS51272"/>
    </source>
</evidence>
<dbReference type="InterPro" id="IPR047684">
    <property type="entry name" value="Por_som-like"/>
</dbReference>
<dbReference type="AlphaFoldDB" id="A0AA97AP38"/>
<evidence type="ECO:0000256" key="3">
    <source>
        <dbReference type="SAM" id="Coils"/>
    </source>
</evidence>
<protein>
    <submittedName>
        <fullName evidence="5">Iron uptake porin</fullName>
    </submittedName>
</protein>
<feature type="coiled-coil region" evidence="3">
    <location>
        <begin position="256"/>
        <end position="283"/>
    </location>
</feature>
<dbReference type="InterPro" id="IPR038673">
    <property type="entry name" value="OprB_sf"/>
</dbReference>
<reference evidence="5" key="1">
    <citation type="submission" date="2020-05" db="EMBL/GenBank/DDBJ databases">
        <authorList>
            <person name="Zhu T."/>
            <person name="Keshari N."/>
            <person name="Lu X."/>
        </authorList>
    </citation>
    <scope>NUCLEOTIDE SEQUENCE</scope>
    <source>
        <strain evidence="5">NK1-12</strain>
    </source>
</reference>
<keyword evidence="3" id="KW-0175">Coiled coil</keyword>
<dbReference type="GO" id="GO:0015288">
    <property type="term" value="F:porin activity"/>
    <property type="evidence" value="ECO:0007669"/>
    <property type="project" value="InterPro"/>
</dbReference>
<dbReference type="NCBIfam" id="NF033921">
    <property type="entry name" value="por_somb"/>
    <property type="match status" value="1"/>
</dbReference>
<dbReference type="PANTHER" id="PTHR43308:SF1">
    <property type="entry name" value="OUTER MEMBRANE PROTEIN ALPHA"/>
    <property type="match status" value="1"/>
</dbReference>
<sequence length="655" mass="70036">MTNIMGWKWLVLVPAVFSATLWGHSSATAEPSAESEIAIAAPTEIAEITEIAATETAATETVQPAAVSADATPTFNAAQPVAPQPAQVELPTVSPVSVVTAQGMPQVIPQEMPQTMAETPAPAPSATGATSTYSITSAGQTRSFQSPNMTRLTSVDQLSQPGAASQQGAMDQLTSITQLTDVQPTDWAYQALQSLVERYGCIVGYPDSTYRGQRALTRFEFAAGMNACLDRISELLAASTADLATKEDLATLQRLQEEFAAELAALRGRVDVLEARTAALEANQFSTTTKLSGETLFYVADIFNEEAGFDNETVFQYRSRLIFDTSFSGTDQLRARIQAGTLEPFNQPGNELGFGAFGNTDGRFFMDLLSYQFPVSDVARINIFANGGGLDDATFGNTINPLDNPARSAITRFGQRNAIYRTASTSAGAAINFFLTDNISLQAAYLAGENSDPSPGSGLFNGNYGALGQLTFRNIFDVVDLAFTYVNAYTGTSTNADGSITAGVPFGLGSRASRVDIDRPVIANSYGIEANLKLFPGFQLGGWVGYSAIRAIGVGDASVWNYAGTLAFPDLFSRGSLGGIIFGMQPRLTGSDAAIGNRLGQRKDPDVGFHLEAFYRYAVNDNIDITPGFIWITAPNHNDDNNDEFMGVLRTTFRF</sequence>
<dbReference type="PROSITE" id="PS51272">
    <property type="entry name" value="SLH"/>
    <property type="match status" value="1"/>
</dbReference>
<evidence type="ECO:0000256" key="1">
    <source>
        <dbReference type="ARBA" id="ARBA00008769"/>
    </source>
</evidence>
<comment type="similarity">
    <text evidence="1 2">Belongs to the OprB family.</text>
</comment>
<organism evidence="5">
    <name type="scientific">Leptolyngbya sp. NK1-12</name>
    <dbReference type="NCBI Taxonomy" id="2547451"/>
    <lineage>
        <taxon>Bacteria</taxon>
        <taxon>Bacillati</taxon>
        <taxon>Cyanobacteriota</taxon>
        <taxon>Cyanophyceae</taxon>
        <taxon>Leptolyngbyales</taxon>
        <taxon>Leptolyngbyaceae</taxon>
        <taxon>Leptolyngbya group</taxon>
        <taxon>Leptolyngbya</taxon>
    </lineage>
</organism>